<name>A0A7J6Q3C4_PEROL</name>
<organism evidence="1 2">
    <name type="scientific">Perkinsus olseni</name>
    <name type="common">Perkinsus atlanticus</name>
    <dbReference type="NCBI Taxonomy" id="32597"/>
    <lineage>
        <taxon>Eukaryota</taxon>
        <taxon>Sar</taxon>
        <taxon>Alveolata</taxon>
        <taxon>Perkinsozoa</taxon>
        <taxon>Perkinsea</taxon>
        <taxon>Perkinsida</taxon>
        <taxon>Perkinsidae</taxon>
        <taxon>Perkinsus</taxon>
    </lineage>
</organism>
<evidence type="ECO:0000313" key="1">
    <source>
        <dbReference type="EMBL" id="KAF4702682.1"/>
    </source>
</evidence>
<evidence type="ECO:0000313" key="2">
    <source>
        <dbReference type="Proteomes" id="UP000553632"/>
    </source>
</evidence>
<reference evidence="1 2" key="1">
    <citation type="submission" date="2020-04" db="EMBL/GenBank/DDBJ databases">
        <title>Perkinsus olseni comparative genomics.</title>
        <authorList>
            <person name="Bogema D.R."/>
        </authorList>
    </citation>
    <scope>NUCLEOTIDE SEQUENCE [LARGE SCALE GENOMIC DNA]</scope>
    <source>
        <strain evidence="1 2">ATCC PRA-207</strain>
    </source>
</reference>
<gene>
    <name evidence="1" type="ORF">FOZ63_017641</name>
</gene>
<keyword evidence="2" id="KW-1185">Reference proteome</keyword>
<feature type="non-terminal residue" evidence="1">
    <location>
        <position position="241"/>
    </location>
</feature>
<dbReference type="Proteomes" id="UP000553632">
    <property type="component" value="Unassembled WGS sequence"/>
</dbReference>
<dbReference type="AlphaFoldDB" id="A0A7J6Q3C4"/>
<comment type="caution">
    <text evidence="1">The sequence shown here is derived from an EMBL/GenBank/DDBJ whole genome shotgun (WGS) entry which is preliminary data.</text>
</comment>
<sequence>VCGDKGQRGTTHSVSRGIGERWMRDPLVSDECYTSYSNCDLTGSHYPGDCRLSLSDGTCDYSDRPVGVSSPERARLVPADVPEIGEQDGHGISMATAPIPPSSSTPVIYEIGLGKAILDSASQDRPRNCTGNSVTSRGVPVARVPEVRSADAVEMASRVTLLESWDGNGVQLSPLYRYGYVGQSPKSLGSLEGSCSAPCSLGRRMVSHSGETSLTVGSSTGGSFDLIAVEEGRLRIYSTTK</sequence>
<dbReference type="EMBL" id="JABANO010035913">
    <property type="protein sequence ID" value="KAF4702682.1"/>
    <property type="molecule type" value="Genomic_DNA"/>
</dbReference>
<proteinExistence type="predicted"/>
<protein>
    <submittedName>
        <fullName evidence="1">Uncharacterized protein</fullName>
    </submittedName>
</protein>
<accession>A0A7J6Q3C4</accession>
<feature type="non-terminal residue" evidence="1">
    <location>
        <position position="1"/>
    </location>
</feature>